<dbReference type="InterPro" id="IPR035983">
    <property type="entry name" value="Hect_E3_ubiquitin_ligase"/>
</dbReference>
<gene>
    <name evidence="5" type="ORF">AMEX_G8492</name>
</gene>
<evidence type="ECO:0000256" key="2">
    <source>
        <dbReference type="ARBA" id="ARBA00022786"/>
    </source>
</evidence>
<keyword evidence="2" id="KW-0833">Ubl conjugation pathway</keyword>
<evidence type="ECO:0000259" key="4">
    <source>
        <dbReference type="Pfam" id="PF00632"/>
    </source>
</evidence>
<feature type="non-terminal residue" evidence="5">
    <location>
        <position position="1"/>
    </location>
</feature>
<accession>A0A8T2M5F9</accession>
<evidence type="ECO:0000256" key="3">
    <source>
        <dbReference type="SAM" id="MobiDB-lite"/>
    </source>
</evidence>
<dbReference type="InterPro" id="IPR000569">
    <property type="entry name" value="HECT_dom"/>
</dbReference>
<dbReference type="AlphaFoldDB" id="A0A8T2M5F9"/>
<evidence type="ECO:0000256" key="1">
    <source>
        <dbReference type="ARBA" id="ARBA00022679"/>
    </source>
</evidence>
<dbReference type="Proteomes" id="UP000752171">
    <property type="component" value="Unassembled WGS sequence"/>
</dbReference>
<dbReference type="Gene3D" id="3.30.2410.10">
    <property type="entry name" value="Hect, E3 ligase catalytic domain"/>
    <property type="match status" value="1"/>
</dbReference>
<evidence type="ECO:0000313" key="6">
    <source>
        <dbReference type="Proteomes" id="UP000752171"/>
    </source>
</evidence>
<name>A0A8T2M5F9_ASTMX</name>
<feature type="region of interest" description="Disordered" evidence="3">
    <location>
        <begin position="177"/>
        <end position="225"/>
    </location>
</feature>
<keyword evidence="1" id="KW-0808">Transferase</keyword>
<protein>
    <recommendedName>
        <fullName evidence="4">HECT domain-containing protein</fullName>
    </recommendedName>
</protein>
<proteinExistence type="predicted"/>
<dbReference type="EMBL" id="JAICCE010000006">
    <property type="protein sequence ID" value="KAG9276201.1"/>
    <property type="molecule type" value="Genomic_DNA"/>
</dbReference>
<evidence type="ECO:0000313" key="5">
    <source>
        <dbReference type="EMBL" id="KAG9276201.1"/>
    </source>
</evidence>
<reference evidence="5 6" key="1">
    <citation type="submission" date="2021-07" db="EMBL/GenBank/DDBJ databases">
        <authorList>
            <person name="Imarazene B."/>
            <person name="Zahm M."/>
            <person name="Klopp C."/>
            <person name="Cabau C."/>
            <person name="Beille S."/>
            <person name="Jouanno E."/>
            <person name="Castinel A."/>
            <person name="Lluch J."/>
            <person name="Gil L."/>
            <person name="Kuchtly C."/>
            <person name="Lopez Roques C."/>
            <person name="Donnadieu C."/>
            <person name="Parrinello H."/>
            <person name="Journot L."/>
            <person name="Du K."/>
            <person name="Schartl M."/>
            <person name="Retaux S."/>
            <person name="Guiguen Y."/>
        </authorList>
    </citation>
    <scope>NUCLEOTIDE SEQUENCE [LARGE SCALE GENOMIC DNA]</scope>
    <source>
        <strain evidence="5">Pach_M1</strain>
        <tissue evidence="5">Testis</tissue>
    </source>
</reference>
<comment type="caution">
    <text evidence="5">The sequence shown here is derived from an EMBL/GenBank/DDBJ whole genome shotgun (WGS) entry which is preliminary data.</text>
</comment>
<sequence>IDSSVVLLMTDDQLKKYLPSYDDRLAVLGYCRRKEHNPVGRKLKLFDRLRAKIKNKSDSNGHVSEREPPARNAQKNVRKVEIGWMHFREGKFLQVRTKKGGGTRKISVSKDCTKSELIAKAKDLFFPGQKNAEGSITDFAVDMTDFQQHSVDDKITVGELYEQIKLPLLRFYLTTKREDRSSDTEPENSSGSTSQECESRQDLQSSTLWDSPNTPMNEPENPNTVDFIYVGSSSVLSNTSSDVSLVYTTISMTDLSSVQELDAAIDVDVLDNSDTVTITGQVSGIETSSLDDTLPLFNESRETAKKILVLHRGQILKELIAHFCDESVMRDNVSIQVILPDGKLEKAVDEGGVLRDVLSEFWHDFYEQCTLGNDFKVPYLRHDFGQQQWESIGRIIAFGWHKEKYLPVKLAPVILEQAALGCVKSGLVDSFLRYVTESDRIIFKSCRSDFESVDQEELLEVMDLHCCRRVPTANSFEQLLEELAHQKLIQEPAFVIKQWSKVLAPMRSEFEDITAAYENLQPTSRKVMRSITYQVSMHDQEKQIGKYLSTFLRECDPKHLSHFLSFCTGSDLFLDKSISVSFTQMQGLQRRPVAHTCGCYLELPINYDSYPDFRHEMNKVLESNG</sequence>
<dbReference type="GO" id="GO:0004842">
    <property type="term" value="F:ubiquitin-protein transferase activity"/>
    <property type="evidence" value="ECO:0007669"/>
    <property type="project" value="InterPro"/>
</dbReference>
<organism evidence="5 6">
    <name type="scientific">Astyanax mexicanus</name>
    <name type="common">Blind cave fish</name>
    <name type="synonym">Astyanax fasciatus mexicanus</name>
    <dbReference type="NCBI Taxonomy" id="7994"/>
    <lineage>
        <taxon>Eukaryota</taxon>
        <taxon>Metazoa</taxon>
        <taxon>Chordata</taxon>
        <taxon>Craniata</taxon>
        <taxon>Vertebrata</taxon>
        <taxon>Euteleostomi</taxon>
        <taxon>Actinopterygii</taxon>
        <taxon>Neopterygii</taxon>
        <taxon>Teleostei</taxon>
        <taxon>Ostariophysi</taxon>
        <taxon>Characiformes</taxon>
        <taxon>Characoidei</taxon>
        <taxon>Acestrorhamphidae</taxon>
        <taxon>Acestrorhamphinae</taxon>
        <taxon>Astyanax</taxon>
    </lineage>
</organism>
<feature type="compositionally biased region" description="Low complexity" evidence="3">
    <location>
        <begin position="212"/>
        <end position="225"/>
    </location>
</feature>
<feature type="domain" description="HECT" evidence="4">
    <location>
        <begin position="528"/>
        <end position="622"/>
    </location>
</feature>
<feature type="compositionally biased region" description="Polar residues" evidence="3">
    <location>
        <begin position="187"/>
        <end position="211"/>
    </location>
</feature>
<dbReference type="SUPFAM" id="SSF56204">
    <property type="entry name" value="Hect, E3 ligase catalytic domain"/>
    <property type="match status" value="1"/>
</dbReference>
<dbReference type="Pfam" id="PF00632">
    <property type="entry name" value="HECT"/>
    <property type="match status" value="1"/>
</dbReference>